<evidence type="ECO:0000256" key="10">
    <source>
        <dbReference type="ARBA" id="ARBA00022840"/>
    </source>
</evidence>
<dbReference type="SUPFAM" id="SSF103190">
    <property type="entry name" value="Sensory domain-like"/>
    <property type="match status" value="1"/>
</dbReference>
<keyword evidence="13 14" id="KW-0472">Membrane</keyword>
<feature type="domain" description="Histidine kinase" evidence="15">
    <location>
        <begin position="333"/>
        <end position="525"/>
    </location>
</feature>
<organism evidence="16 17">
    <name type="scientific">Geomicrobium sediminis</name>
    <dbReference type="NCBI Taxonomy" id="1347788"/>
    <lineage>
        <taxon>Bacteria</taxon>
        <taxon>Bacillati</taxon>
        <taxon>Bacillota</taxon>
        <taxon>Bacilli</taxon>
        <taxon>Bacillales</taxon>
        <taxon>Geomicrobium</taxon>
    </lineage>
</organism>
<dbReference type="Gene3D" id="3.30.565.10">
    <property type="entry name" value="Histidine kinase-like ATPase, C-terminal domain"/>
    <property type="match status" value="1"/>
</dbReference>
<dbReference type="SMART" id="SM00387">
    <property type="entry name" value="HATPase_c"/>
    <property type="match status" value="1"/>
</dbReference>
<dbReference type="InterPro" id="IPR016120">
    <property type="entry name" value="Sig_transdc_His_kin_SpoOB"/>
</dbReference>
<evidence type="ECO:0000313" key="16">
    <source>
        <dbReference type="EMBL" id="MBM7634759.1"/>
    </source>
</evidence>
<evidence type="ECO:0000256" key="3">
    <source>
        <dbReference type="ARBA" id="ARBA00012438"/>
    </source>
</evidence>
<dbReference type="InterPro" id="IPR029151">
    <property type="entry name" value="Sensor-like_sf"/>
</dbReference>
<reference evidence="16 17" key="1">
    <citation type="submission" date="2021-01" db="EMBL/GenBank/DDBJ databases">
        <title>Genomic Encyclopedia of Type Strains, Phase IV (KMG-IV): sequencing the most valuable type-strain genomes for metagenomic binning, comparative biology and taxonomic classification.</title>
        <authorList>
            <person name="Goeker M."/>
        </authorList>
    </citation>
    <scope>NUCLEOTIDE SEQUENCE [LARGE SCALE GENOMIC DNA]</scope>
    <source>
        <strain evidence="16 17">DSM 25540</strain>
    </source>
</reference>
<comment type="caution">
    <text evidence="16">The sequence shown here is derived from an EMBL/GenBank/DDBJ whole genome shotgun (WGS) entry which is preliminary data.</text>
</comment>
<dbReference type="PANTHER" id="PTHR44936">
    <property type="entry name" value="SENSOR PROTEIN CREC"/>
    <property type="match status" value="1"/>
</dbReference>
<dbReference type="InterPro" id="IPR033463">
    <property type="entry name" value="sCache_3"/>
</dbReference>
<keyword evidence="7 14" id="KW-0812">Transmembrane</keyword>
<evidence type="ECO:0000313" key="17">
    <source>
        <dbReference type="Proteomes" id="UP000741863"/>
    </source>
</evidence>
<dbReference type="InterPro" id="IPR050980">
    <property type="entry name" value="2C_sensor_his_kinase"/>
</dbReference>
<dbReference type="Proteomes" id="UP000741863">
    <property type="component" value="Unassembled WGS sequence"/>
</dbReference>
<evidence type="ECO:0000256" key="4">
    <source>
        <dbReference type="ARBA" id="ARBA00022475"/>
    </source>
</evidence>
<keyword evidence="8" id="KW-0547">Nucleotide-binding</keyword>
<comment type="subcellular location">
    <subcellularLocation>
        <location evidence="2">Cell membrane</location>
        <topology evidence="2">Multi-pass membrane protein</topology>
    </subcellularLocation>
</comment>
<evidence type="ECO:0000256" key="12">
    <source>
        <dbReference type="ARBA" id="ARBA00023012"/>
    </source>
</evidence>
<dbReference type="InterPro" id="IPR004358">
    <property type="entry name" value="Sig_transdc_His_kin-like_C"/>
</dbReference>
<dbReference type="InterPro" id="IPR005467">
    <property type="entry name" value="His_kinase_dom"/>
</dbReference>
<dbReference type="Gene3D" id="3.30.450.20">
    <property type="entry name" value="PAS domain"/>
    <property type="match status" value="2"/>
</dbReference>
<keyword evidence="10" id="KW-0067">ATP-binding</keyword>
<protein>
    <recommendedName>
        <fullName evidence="3">histidine kinase</fullName>
        <ecNumber evidence="3">2.7.13.3</ecNumber>
    </recommendedName>
</protein>
<keyword evidence="5" id="KW-0597">Phosphoprotein</keyword>
<dbReference type="Gene3D" id="1.10.287.130">
    <property type="match status" value="1"/>
</dbReference>
<dbReference type="EC" id="2.7.13.3" evidence="3"/>
<keyword evidence="9 16" id="KW-0418">Kinase</keyword>
<gene>
    <name evidence="16" type="ORF">JOD17_003885</name>
</gene>
<evidence type="ECO:0000256" key="9">
    <source>
        <dbReference type="ARBA" id="ARBA00022777"/>
    </source>
</evidence>
<evidence type="ECO:0000256" key="13">
    <source>
        <dbReference type="ARBA" id="ARBA00023136"/>
    </source>
</evidence>
<evidence type="ECO:0000256" key="1">
    <source>
        <dbReference type="ARBA" id="ARBA00000085"/>
    </source>
</evidence>
<dbReference type="EMBL" id="JAFBEC010000016">
    <property type="protein sequence ID" value="MBM7634759.1"/>
    <property type="molecule type" value="Genomic_DNA"/>
</dbReference>
<accession>A0ABS2PH36</accession>
<keyword evidence="6" id="KW-0808">Transferase</keyword>
<dbReference type="PANTHER" id="PTHR44936:SF9">
    <property type="entry name" value="SENSOR PROTEIN CREC"/>
    <property type="match status" value="1"/>
</dbReference>
<keyword evidence="17" id="KW-1185">Reference proteome</keyword>
<comment type="catalytic activity">
    <reaction evidence="1">
        <text>ATP + protein L-histidine = ADP + protein N-phospho-L-histidine.</text>
        <dbReference type="EC" id="2.7.13.3"/>
    </reaction>
</comment>
<dbReference type="SUPFAM" id="SSF55890">
    <property type="entry name" value="Sporulation response regulatory protein Spo0B"/>
    <property type="match status" value="1"/>
</dbReference>
<dbReference type="PRINTS" id="PR00344">
    <property type="entry name" value="BCTRLSENSOR"/>
</dbReference>
<evidence type="ECO:0000256" key="11">
    <source>
        <dbReference type="ARBA" id="ARBA00022989"/>
    </source>
</evidence>
<evidence type="ECO:0000259" key="15">
    <source>
        <dbReference type="PROSITE" id="PS50109"/>
    </source>
</evidence>
<dbReference type="InterPro" id="IPR003594">
    <property type="entry name" value="HATPase_dom"/>
</dbReference>
<keyword evidence="11 14" id="KW-1133">Transmembrane helix</keyword>
<feature type="transmembrane region" description="Helical" evidence="14">
    <location>
        <begin position="176"/>
        <end position="195"/>
    </location>
</feature>
<keyword evidence="4" id="KW-1003">Cell membrane</keyword>
<evidence type="ECO:0000256" key="5">
    <source>
        <dbReference type="ARBA" id="ARBA00022553"/>
    </source>
</evidence>
<sequence>MFRTRKLPLQFRVMIYAMAMLFGTILLGGIFVAFSQAQQARQSLEDQVLLSASHLAESPMVVEVLQADYADESLRTMLQKLRVENDLLYIVVVDMTATRLTHPNPSEIGELFVGDDISDVLENGHTYTSEFEGTLGPSLRAFTPIYNHIDEQIGAVSVGISTDRVDAYVSDHLSSLFISIGISLMIGTIGSFFLAKRIKQTLYGMEPEDIAHRLKEREAMLSSVQEGVIATDQSGMIIVANASAKATFHSNLIGLSIYDAWPDLPIQQQLEHQQMAKDELHRYQSTEMITNRIPVIVNESTVGTLVTFRDKSELNHLLERLAGVENYAQQLRMQTHEFMNKLHIIGAMVYTESYGELEEYIETLSTSYQAGVNEVGKYVKDVTLASYLSNQLERLHQSGVHITVTGEGAWPELHYSSQLDTWITVIGNALNNAYDAINQQTNREITLRFSTENTSLVLEISDNGNGFTNEQLSTFKQQGFSTKGLDRGFGLTIMLNAIAIANGTYEFDSLVGKGTTLNIKIPYKKKED</sequence>
<evidence type="ECO:0000256" key="6">
    <source>
        <dbReference type="ARBA" id="ARBA00022679"/>
    </source>
</evidence>
<proteinExistence type="predicted"/>
<dbReference type="RefSeq" id="WP_204699531.1">
    <property type="nucleotide sequence ID" value="NZ_JAFBEC010000016.1"/>
</dbReference>
<evidence type="ECO:0000256" key="8">
    <source>
        <dbReference type="ARBA" id="ARBA00022741"/>
    </source>
</evidence>
<keyword evidence="12" id="KW-0902">Two-component regulatory system</keyword>
<dbReference type="SUPFAM" id="SSF55874">
    <property type="entry name" value="ATPase domain of HSP90 chaperone/DNA topoisomerase II/histidine kinase"/>
    <property type="match status" value="1"/>
</dbReference>
<dbReference type="Pfam" id="PF02518">
    <property type="entry name" value="HATPase_c"/>
    <property type="match status" value="1"/>
</dbReference>
<dbReference type="InterPro" id="IPR036890">
    <property type="entry name" value="HATPase_C_sf"/>
</dbReference>
<dbReference type="Pfam" id="PF17203">
    <property type="entry name" value="sCache_3_2"/>
    <property type="match status" value="1"/>
</dbReference>
<dbReference type="GO" id="GO:0016301">
    <property type="term" value="F:kinase activity"/>
    <property type="evidence" value="ECO:0007669"/>
    <property type="project" value="UniProtKB-KW"/>
</dbReference>
<evidence type="ECO:0000256" key="2">
    <source>
        <dbReference type="ARBA" id="ARBA00004651"/>
    </source>
</evidence>
<evidence type="ECO:0000256" key="14">
    <source>
        <dbReference type="SAM" id="Phobius"/>
    </source>
</evidence>
<name>A0ABS2PH36_9BACL</name>
<dbReference type="PROSITE" id="PS50109">
    <property type="entry name" value="HIS_KIN"/>
    <property type="match status" value="1"/>
</dbReference>
<evidence type="ECO:0000256" key="7">
    <source>
        <dbReference type="ARBA" id="ARBA00022692"/>
    </source>
</evidence>